<dbReference type="EMBL" id="AMZH03001284">
    <property type="protein sequence ID" value="RRT79900.1"/>
    <property type="molecule type" value="Genomic_DNA"/>
</dbReference>
<evidence type="ECO:0000313" key="3">
    <source>
        <dbReference type="Proteomes" id="UP000287651"/>
    </source>
</evidence>
<evidence type="ECO:0000256" key="1">
    <source>
        <dbReference type="SAM" id="MobiDB-lite"/>
    </source>
</evidence>
<evidence type="ECO:0000313" key="2">
    <source>
        <dbReference type="EMBL" id="RRT79900.1"/>
    </source>
</evidence>
<name>A0A427AUH5_ENSVE</name>
<dbReference type="Proteomes" id="UP000287651">
    <property type="component" value="Unassembled WGS sequence"/>
</dbReference>
<protein>
    <submittedName>
        <fullName evidence="2">Uncharacterized protein</fullName>
    </submittedName>
</protein>
<organism evidence="2 3">
    <name type="scientific">Ensete ventricosum</name>
    <name type="common">Abyssinian banana</name>
    <name type="synonym">Musa ensete</name>
    <dbReference type="NCBI Taxonomy" id="4639"/>
    <lineage>
        <taxon>Eukaryota</taxon>
        <taxon>Viridiplantae</taxon>
        <taxon>Streptophyta</taxon>
        <taxon>Embryophyta</taxon>
        <taxon>Tracheophyta</taxon>
        <taxon>Spermatophyta</taxon>
        <taxon>Magnoliopsida</taxon>
        <taxon>Liliopsida</taxon>
        <taxon>Zingiberales</taxon>
        <taxon>Musaceae</taxon>
        <taxon>Ensete</taxon>
    </lineage>
</organism>
<comment type="caution">
    <text evidence="2">The sequence shown here is derived from an EMBL/GenBank/DDBJ whole genome shotgun (WGS) entry which is preliminary data.</text>
</comment>
<dbReference type="AlphaFoldDB" id="A0A427AUH5"/>
<gene>
    <name evidence="2" type="ORF">B296_00024680</name>
</gene>
<accession>A0A427AUH5</accession>
<sequence length="219" mass="24260">MLQRRLNHMLYIGLTEEHKKSATMFAKLVGAQVLSQSEALNSDFKQAISNETGDSKKGGVGVRALKLEFGVDCYCLLAISNRLARYRRYIPVRPLPGSSPIGAVSASLPPEIDRRSLSGGNGRFRSSPTDFGRYQRREKEEEGEEKGERGDPALLSQSRSPAGFSVSRGDFFSPHRLLGEKTFLLPARGEEMSVHLGIPLDTVVSYHTELSSKRRYGTK</sequence>
<feature type="compositionally biased region" description="Basic and acidic residues" evidence="1">
    <location>
        <begin position="133"/>
        <end position="151"/>
    </location>
</feature>
<feature type="region of interest" description="Disordered" evidence="1">
    <location>
        <begin position="112"/>
        <end position="162"/>
    </location>
</feature>
<reference evidence="2 3" key="1">
    <citation type="journal article" date="2014" name="Agronomy (Basel)">
        <title>A Draft Genome Sequence for Ensete ventricosum, the Drought-Tolerant Tree Against Hunger.</title>
        <authorList>
            <person name="Harrison J."/>
            <person name="Moore K.A."/>
            <person name="Paszkiewicz K."/>
            <person name="Jones T."/>
            <person name="Grant M."/>
            <person name="Ambacheew D."/>
            <person name="Muzemil S."/>
            <person name="Studholme D.J."/>
        </authorList>
    </citation>
    <scope>NUCLEOTIDE SEQUENCE [LARGE SCALE GENOMIC DNA]</scope>
</reference>
<proteinExistence type="predicted"/>